<comment type="caution">
    <text evidence="2">The sequence shown here is derived from an EMBL/GenBank/DDBJ whole genome shotgun (WGS) entry which is preliminary data.</text>
</comment>
<protein>
    <submittedName>
        <fullName evidence="2">Uncharacterized protein</fullName>
    </submittedName>
</protein>
<evidence type="ECO:0000313" key="3">
    <source>
        <dbReference type="Proteomes" id="UP001168552"/>
    </source>
</evidence>
<reference evidence="2" key="1">
    <citation type="submission" date="2023-06" db="EMBL/GenBank/DDBJ databases">
        <title>Cytophagales bacterium Strain LB-30, isolated from soil.</title>
        <authorList>
            <person name="Liu B."/>
        </authorList>
    </citation>
    <scope>NUCLEOTIDE SEQUENCE</scope>
    <source>
        <strain evidence="2">LB-30</strain>
    </source>
</reference>
<sequence length="134" mass="15719">MDKLDKEMQQWLAGQTSDSQQRAEEEARYLALYNALAEKPEIKIPARFAENVLKKLEAQENPRWVMQMWGKMAALFIITVASGILLALLGFRLMEGFDFSLKPYVMPTIFALILLFIIEYADFYWLKSKQMFRR</sequence>
<organism evidence="2 3">
    <name type="scientific">Shiella aurantiaca</name>
    <dbReference type="NCBI Taxonomy" id="3058365"/>
    <lineage>
        <taxon>Bacteria</taxon>
        <taxon>Pseudomonadati</taxon>
        <taxon>Bacteroidota</taxon>
        <taxon>Cytophagia</taxon>
        <taxon>Cytophagales</taxon>
        <taxon>Shiellaceae</taxon>
        <taxon>Shiella</taxon>
    </lineage>
</organism>
<dbReference type="EMBL" id="JAUHJS010000008">
    <property type="protein sequence ID" value="MDN4166719.1"/>
    <property type="molecule type" value="Genomic_DNA"/>
</dbReference>
<dbReference type="Proteomes" id="UP001168552">
    <property type="component" value="Unassembled WGS sequence"/>
</dbReference>
<evidence type="ECO:0000256" key="1">
    <source>
        <dbReference type="SAM" id="Phobius"/>
    </source>
</evidence>
<evidence type="ECO:0000313" key="2">
    <source>
        <dbReference type="EMBL" id="MDN4166719.1"/>
    </source>
</evidence>
<name>A0ABT8F8Z0_9BACT</name>
<dbReference type="RefSeq" id="WP_320005257.1">
    <property type="nucleotide sequence ID" value="NZ_JAUHJS010000008.1"/>
</dbReference>
<keyword evidence="1" id="KW-0472">Membrane</keyword>
<feature type="transmembrane region" description="Helical" evidence="1">
    <location>
        <begin position="73"/>
        <end position="92"/>
    </location>
</feature>
<feature type="transmembrane region" description="Helical" evidence="1">
    <location>
        <begin position="104"/>
        <end position="126"/>
    </location>
</feature>
<proteinExistence type="predicted"/>
<keyword evidence="3" id="KW-1185">Reference proteome</keyword>
<accession>A0ABT8F8Z0</accession>
<keyword evidence="1" id="KW-1133">Transmembrane helix</keyword>
<gene>
    <name evidence="2" type="ORF">QWY31_14505</name>
</gene>
<keyword evidence="1" id="KW-0812">Transmembrane</keyword>